<gene>
    <name evidence="1" type="ORF">WI372_11605</name>
</gene>
<dbReference type="Proteomes" id="UP001484239">
    <property type="component" value="Unassembled WGS sequence"/>
</dbReference>
<name>A0ABU9EA60_9BACT</name>
<evidence type="ECO:0000313" key="2">
    <source>
        <dbReference type="Proteomes" id="UP001484239"/>
    </source>
</evidence>
<proteinExistence type="predicted"/>
<protein>
    <submittedName>
        <fullName evidence="1">Uncharacterized protein</fullName>
    </submittedName>
</protein>
<organism evidence="1 2">
    <name type="scientific">Gaopeijia maritima</name>
    <dbReference type="NCBI Taxonomy" id="3119007"/>
    <lineage>
        <taxon>Bacteria</taxon>
        <taxon>Pseudomonadati</taxon>
        <taxon>Gemmatimonadota</taxon>
        <taxon>Longimicrobiia</taxon>
        <taxon>Gaopeijiales</taxon>
        <taxon>Gaopeijiaceae</taxon>
        <taxon>Gaopeijia</taxon>
    </lineage>
</organism>
<dbReference type="EMBL" id="JBBHLI010000006">
    <property type="protein sequence ID" value="MEK9501627.1"/>
    <property type="molecule type" value="Genomic_DNA"/>
</dbReference>
<accession>A0ABU9EA60</accession>
<reference evidence="1 2" key="1">
    <citation type="submission" date="2024-02" db="EMBL/GenBank/DDBJ databases">
        <title>A novel Gemmatimonadota bacterium.</title>
        <authorList>
            <person name="Du Z.-J."/>
            <person name="Ye Y.-Q."/>
        </authorList>
    </citation>
    <scope>NUCLEOTIDE SEQUENCE [LARGE SCALE GENOMIC DNA]</scope>
    <source>
        <strain evidence="1 2">DH-20</strain>
    </source>
</reference>
<evidence type="ECO:0000313" key="1">
    <source>
        <dbReference type="EMBL" id="MEK9501627.1"/>
    </source>
</evidence>
<sequence>MNTTINSVPNLRLGYQSYSRVLVIGNFSNLAYRQAAENKTCTEMNAKTTSDCVPSAGVLFPGEPVNAQSLREAVETVGADAVLVVGATGTGSTQLWVPQTTRTTGSASVFGNTVTGQATTRTYGGYNVAKPWAGFEVVLYSVARDQQAWYANASAGGNAFSSWNDLIDAASDKSVARLVEDGILRSRE</sequence>
<comment type="caution">
    <text evidence="1">The sequence shown here is derived from an EMBL/GenBank/DDBJ whole genome shotgun (WGS) entry which is preliminary data.</text>
</comment>
<keyword evidence="2" id="KW-1185">Reference proteome</keyword>